<accession>A0A0R0E0W0</accession>
<dbReference type="PATRIC" id="fig|659018.3.peg.314"/>
<dbReference type="Proteomes" id="UP000050940">
    <property type="component" value="Unassembled WGS sequence"/>
</dbReference>
<evidence type="ECO:0000313" key="1">
    <source>
        <dbReference type="EMBL" id="KRG87997.1"/>
    </source>
</evidence>
<evidence type="ECO:0000313" key="2">
    <source>
        <dbReference type="Proteomes" id="UP000050940"/>
    </source>
</evidence>
<evidence type="ECO:0008006" key="3">
    <source>
        <dbReference type="Google" id="ProtNLM"/>
    </source>
</evidence>
<gene>
    <name evidence="1" type="ORF">ABB34_02535</name>
</gene>
<protein>
    <recommendedName>
        <fullName evidence="3">Methyltransferase type 11 domain-containing protein</fullName>
    </recommendedName>
</protein>
<organism evidence="1 2">
    <name type="scientific">Stenotrophomonas daejeonensis</name>
    <dbReference type="NCBI Taxonomy" id="659018"/>
    <lineage>
        <taxon>Bacteria</taxon>
        <taxon>Pseudomonadati</taxon>
        <taxon>Pseudomonadota</taxon>
        <taxon>Gammaproteobacteria</taxon>
        <taxon>Lysobacterales</taxon>
        <taxon>Lysobacteraceae</taxon>
        <taxon>Stenotrophomonas</taxon>
    </lineage>
</organism>
<name>A0A0R0E0W0_9GAMM</name>
<dbReference type="STRING" id="659018.ABB34_02535"/>
<dbReference type="SUPFAM" id="SSF53335">
    <property type="entry name" value="S-adenosyl-L-methionine-dependent methyltransferases"/>
    <property type="match status" value="1"/>
</dbReference>
<dbReference type="Gene3D" id="3.40.50.150">
    <property type="entry name" value="Vaccinia Virus protein VP39"/>
    <property type="match status" value="1"/>
</dbReference>
<dbReference type="EMBL" id="LDJP01000011">
    <property type="protein sequence ID" value="KRG87997.1"/>
    <property type="molecule type" value="Genomic_DNA"/>
</dbReference>
<keyword evidence="2" id="KW-1185">Reference proteome</keyword>
<reference evidence="1 2" key="1">
    <citation type="submission" date="2015-05" db="EMBL/GenBank/DDBJ databases">
        <title>Genome sequencing and analysis of members of genus Stenotrophomonas.</title>
        <authorList>
            <person name="Patil P.P."/>
            <person name="Midha S."/>
            <person name="Patil P.B."/>
        </authorList>
    </citation>
    <scope>NUCLEOTIDE SEQUENCE [LARGE SCALE GENOMIC DNA]</scope>
    <source>
        <strain evidence="1 2">JCM 16244</strain>
    </source>
</reference>
<comment type="caution">
    <text evidence="1">The sequence shown here is derived from an EMBL/GenBank/DDBJ whole genome shotgun (WGS) entry which is preliminary data.</text>
</comment>
<proteinExistence type="predicted"/>
<dbReference type="AlphaFoldDB" id="A0A0R0E0W0"/>
<sequence length="217" mass="24055">MPAAPFPRQAAVSTWFEKTGAETVRAMENRHLLEQLQGVPAQPWLWLAPCSAWRPQPAPAGRGLRLQRTPEGAGWEGDVYCALPLPLPSEAVNAIVLQHPATMELEPLLAECARVLMPGGRLWLTLLNRHSLYRGHWQWRGMRPPTALRCRSGLQREGLRIRTTRHVGPLWNDAAAPAGKVLPALRAVCVLEFEKRTVAFIGPEKAQPVGWRGPVAT</sequence>
<dbReference type="InterPro" id="IPR029063">
    <property type="entry name" value="SAM-dependent_MTases_sf"/>
</dbReference>
<dbReference type="OrthoDB" id="5983563at2"/>